<accession>A0A0L6V8Q3</accession>
<proteinExistence type="predicted"/>
<feature type="compositionally biased region" description="Basic residues" evidence="1">
    <location>
        <begin position="783"/>
        <end position="793"/>
    </location>
</feature>
<sequence length="793" mass="90114">MHHPQQFTYFFVYLSHCQPGSIKTNAPRAFLHDLMKAWIDSQASPDSRAGDDGSSPNLAFQVPVLHLDSLPPRSHGGVATQKESSPDEFHVANGAATVTWKSAAVTNHLHPFLTQDLKKQNNNNNRLGKDQMKESREKMFVPRKRNKEVRDRLRGWKIILNELSIDCGGDMTKINTCKDLLDRLSEIHDWTKKIVIDQTISTILIIYNEGLISPNIHHNNTDNSTPSLSALCMKLWNLEGRNYSLPPDLNIAYLSHFAKFLLDHVPQATKIKFNSEYPMSFTGWDPFVSCHPISRFKLLTQSVKKVIFIQQCAGIEFKEYNLDMLSAIDQRTSFVIPIPRPQAQENDLGCSQRKHGELTLPAPFYHIFSQVPSGPCGSLSQKVAVAILGLSCTFVHRFCPVSAAPGLICLYWSFEILLTGIPVNFSLLHCFSLIDNPGKSFFFFHFSSFSLISHISSKLTSINRSWLMNLKAVEPLRCVSWGYISHFSKGRDGRNYLLAEKESEYGKTARILMPLTTGMKKSSRERVMISGLYHGPFWVPGVRRGTGCVKSPSSGIIPQASDVSSAAFIRASSPSKRASEAELIPSHICSPPMIKIYTLEKEKKKKTREDGRSHCIGSADQDVEGRAITMNKKHHASSTEQQKITRESMHRTVVSKTLAVAANIVDTPSHSRYHHTKNQHQPDDHFSFFFFWVNKNKKKIRRKKSKRMYFDGRDHERDERVIAARPPPGPERERESTRVTSNKPPRNLEGRQDGRKGRNLEEKRRAAERMDEEYRLPTSPNQTRKKKKEKREA</sequence>
<dbReference type="EMBL" id="LAVV01007269">
    <property type="protein sequence ID" value="KNZ56495.1"/>
    <property type="molecule type" value="Genomic_DNA"/>
</dbReference>
<dbReference type="AlphaFoldDB" id="A0A0L6V8Q3"/>
<evidence type="ECO:0000313" key="3">
    <source>
        <dbReference type="Proteomes" id="UP000037035"/>
    </source>
</evidence>
<evidence type="ECO:0000256" key="1">
    <source>
        <dbReference type="SAM" id="MobiDB-lite"/>
    </source>
</evidence>
<keyword evidence="3" id="KW-1185">Reference proteome</keyword>
<organism evidence="2 3">
    <name type="scientific">Puccinia sorghi</name>
    <dbReference type="NCBI Taxonomy" id="27349"/>
    <lineage>
        <taxon>Eukaryota</taxon>
        <taxon>Fungi</taxon>
        <taxon>Dikarya</taxon>
        <taxon>Basidiomycota</taxon>
        <taxon>Pucciniomycotina</taxon>
        <taxon>Pucciniomycetes</taxon>
        <taxon>Pucciniales</taxon>
        <taxon>Pucciniaceae</taxon>
        <taxon>Puccinia</taxon>
    </lineage>
</organism>
<feature type="region of interest" description="Disordered" evidence="1">
    <location>
        <begin position="701"/>
        <end position="793"/>
    </location>
</feature>
<gene>
    <name evidence="2" type="ORF">VP01_238g2</name>
</gene>
<feature type="compositionally biased region" description="Basic and acidic residues" evidence="1">
    <location>
        <begin position="708"/>
        <end position="722"/>
    </location>
</feature>
<dbReference type="VEuPathDB" id="FungiDB:VP01_238g2"/>
<reference evidence="2 3" key="1">
    <citation type="submission" date="2015-08" db="EMBL/GenBank/DDBJ databases">
        <title>Next Generation Sequencing and Analysis of the Genome of Puccinia sorghi L Schw, the Causal Agent of Maize Common Rust.</title>
        <authorList>
            <person name="Rochi L."/>
            <person name="Burguener G."/>
            <person name="Darino M."/>
            <person name="Turjanski A."/>
            <person name="Kreff E."/>
            <person name="Dieguez M.J."/>
            <person name="Sacco F."/>
        </authorList>
    </citation>
    <scope>NUCLEOTIDE SEQUENCE [LARGE SCALE GENOMIC DNA]</scope>
    <source>
        <strain evidence="2 3">RO10H11247</strain>
    </source>
</reference>
<comment type="caution">
    <text evidence="2">The sequence shown here is derived from an EMBL/GenBank/DDBJ whole genome shotgun (WGS) entry which is preliminary data.</text>
</comment>
<protein>
    <submittedName>
        <fullName evidence="2">Uncharacterized protein</fullName>
    </submittedName>
</protein>
<name>A0A0L6V8Q3_9BASI</name>
<feature type="region of interest" description="Disordered" evidence="1">
    <location>
        <begin position="631"/>
        <end position="650"/>
    </location>
</feature>
<feature type="compositionally biased region" description="Basic and acidic residues" evidence="1">
    <location>
        <begin position="746"/>
        <end position="775"/>
    </location>
</feature>
<dbReference type="Proteomes" id="UP000037035">
    <property type="component" value="Unassembled WGS sequence"/>
</dbReference>
<evidence type="ECO:0000313" key="2">
    <source>
        <dbReference type="EMBL" id="KNZ56495.1"/>
    </source>
</evidence>